<comment type="caution">
    <text evidence="2">The sequence shown here is derived from an EMBL/GenBank/DDBJ whole genome shotgun (WGS) entry which is preliminary data.</text>
</comment>
<evidence type="ECO:0000313" key="2">
    <source>
        <dbReference type="EMBL" id="KAK3288592.1"/>
    </source>
</evidence>
<keyword evidence="3" id="KW-1185">Reference proteome</keyword>
<sequence>MKAFLMMFFLGLVATAQATDPCFNVFKDQASCDADAACAWCKCSAVPSNCFTIEQAKKLPSGVYTCDKGGDRMIKLSGLCLRPRTQS</sequence>
<feature type="chain" id="PRO_5042002362" evidence="1">
    <location>
        <begin position="19"/>
        <end position="87"/>
    </location>
</feature>
<name>A0AAE0H254_9CHLO</name>
<evidence type="ECO:0000313" key="3">
    <source>
        <dbReference type="Proteomes" id="UP001190700"/>
    </source>
</evidence>
<dbReference type="EMBL" id="LGRX02000431">
    <property type="protein sequence ID" value="KAK3288592.1"/>
    <property type="molecule type" value="Genomic_DNA"/>
</dbReference>
<keyword evidence="1" id="KW-0732">Signal</keyword>
<proteinExistence type="predicted"/>
<feature type="signal peptide" evidence="1">
    <location>
        <begin position="1"/>
        <end position="18"/>
    </location>
</feature>
<dbReference type="AlphaFoldDB" id="A0AAE0H254"/>
<accession>A0AAE0H254</accession>
<gene>
    <name evidence="2" type="ORF">CYMTET_3928</name>
</gene>
<reference evidence="2 3" key="1">
    <citation type="journal article" date="2015" name="Genome Biol. Evol.">
        <title>Comparative Genomics of a Bacterivorous Green Alga Reveals Evolutionary Causalities and Consequences of Phago-Mixotrophic Mode of Nutrition.</title>
        <authorList>
            <person name="Burns J.A."/>
            <person name="Paasch A."/>
            <person name="Narechania A."/>
            <person name="Kim E."/>
        </authorList>
    </citation>
    <scope>NUCLEOTIDE SEQUENCE [LARGE SCALE GENOMIC DNA]</scope>
    <source>
        <strain evidence="2 3">PLY_AMNH</strain>
    </source>
</reference>
<dbReference type="Proteomes" id="UP001190700">
    <property type="component" value="Unassembled WGS sequence"/>
</dbReference>
<evidence type="ECO:0000256" key="1">
    <source>
        <dbReference type="SAM" id="SignalP"/>
    </source>
</evidence>
<protein>
    <submittedName>
        <fullName evidence="2">Uncharacterized protein</fullName>
    </submittedName>
</protein>
<organism evidence="2 3">
    <name type="scientific">Cymbomonas tetramitiformis</name>
    <dbReference type="NCBI Taxonomy" id="36881"/>
    <lineage>
        <taxon>Eukaryota</taxon>
        <taxon>Viridiplantae</taxon>
        <taxon>Chlorophyta</taxon>
        <taxon>Pyramimonadophyceae</taxon>
        <taxon>Pyramimonadales</taxon>
        <taxon>Pyramimonadaceae</taxon>
        <taxon>Cymbomonas</taxon>
    </lineage>
</organism>